<reference evidence="2 3" key="1">
    <citation type="submission" date="2014-04" db="EMBL/GenBank/DDBJ databases">
        <authorList>
            <consortium name="DOE Joint Genome Institute"/>
            <person name="Kuo A."/>
            <person name="Kohler A."/>
            <person name="Jargeat P."/>
            <person name="Nagy L.G."/>
            <person name="Floudas D."/>
            <person name="Copeland A."/>
            <person name="Barry K.W."/>
            <person name="Cichocki N."/>
            <person name="Veneault-Fourrey C."/>
            <person name="LaButti K."/>
            <person name="Lindquist E.A."/>
            <person name="Lipzen A."/>
            <person name="Lundell T."/>
            <person name="Morin E."/>
            <person name="Murat C."/>
            <person name="Sun H."/>
            <person name="Tunlid A."/>
            <person name="Henrissat B."/>
            <person name="Grigoriev I.V."/>
            <person name="Hibbett D.S."/>
            <person name="Martin F."/>
            <person name="Nordberg H.P."/>
            <person name="Cantor M.N."/>
            <person name="Hua S.X."/>
        </authorList>
    </citation>
    <scope>NUCLEOTIDE SEQUENCE [LARGE SCALE GENOMIC DNA]</scope>
    <source>
        <strain evidence="2 3">Ve08.2h10</strain>
    </source>
</reference>
<organism evidence="2 3">
    <name type="scientific">Paxillus rubicundulus Ve08.2h10</name>
    <dbReference type="NCBI Taxonomy" id="930991"/>
    <lineage>
        <taxon>Eukaryota</taxon>
        <taxon>Fungi</taxon>
        <taxon>Dikarya</taxon>
        <taxon>Basidiomycota</taxon>
        <taxon>Agaricomycotina</taxon>
        <taxon>Agaricomycetes</taxon>
        <taxon>Agaricomycetidae</taxon>
        <taxon>Boletales</taxon>
        <taxon>Paxilineae</taxon>
        <taxon>Paxillaceae</taxon>
        <taxon>Paxillus</taxon>
    </lineage>
</organism>
<evidence type="ECO:0000256" key="1">
    <source>
        <dbReference type="SAM" id="MobiDB-lite"/>
    </source>
</evidence>
<dbReference type="AlphaFoldDB" id="A0A0D0DIC8"/>
<gene>
    <name evidence="2" type="ORF">PAXRUDRAFT_15312</name>
</gene>
<reference evidence="3" key="2">
    <citation type="submission" date="2015-01" db="EMBL/GenBank/DDBJ databases">
        <title>Evolutionary Origins and Diversification of the Mycorrhizal Mutualists.</title>
        <authorList>
            <consortium name="DOE Joint Genome Institute"/>
            <consortium name="Mycorrhizal Genomics Consortium"/>
            <person name="Kohler A."/>
            <person name="Kuo A."/>
            <person name="Nagy L.G."/>
            <person name="Floudas D."/>
            <person name="Copeland A."/>
            <person name="Barry K.W."/>
            <person name="Cichocki N."/>
            <person name="Veneault-Fourrey C."/>
            <person name="LaButti K."/>
            <person name="Lindquist E.A."/>
            <person name="Lipzen A."/>
            <person name="Lundell T."/>
            <person name="Morin E."/>
            <person name="Murat C."/>
            <person name="Riley R."/>
            <person name="Ohm R."/>
            <person name="Sun H."/>
            <person name="Tunlid A."/>
            <person name="Henrissat B."/>
            <person name="Grigoriev I.V."/>
            <person name="Hibbett D.S."/>
            <person name="Martin F."/>
        </authorList>
    </citation>
    <scope>NUCLEOTIDE SEQUENCE [LARGE SCALE GENOMIC DNA]</scope>
    <source>
        <strain evidence="3">Ve08.2h10</strain>
    </source>
</reference>
<feature type="region of interest" description="Disordered" evidence="1">
    <location>
        <begin position="1"/>
        <end position="50"/>
    </location>
</feature>
<sequence length="211" mass="22923">MVSSKGSDNDVPTRSNEHRLHRRAHPGAKATALQKAQVDGDPKPDWAGPGWHRAGPTVLLTSIRATLPTPAVPLEVLSVAVADVQELAEGSKAVLTAPGQKDGRHKEIMRLLDLEEIADGTFTDLIRMASNALPEKALERLATPRASQPLPRDASSPTNSGMATVLRQLWADLCEKVKLLESIHRHILADEVLALCQLELLKDLEVERSDP</sequence>
<evidence type="ECO:0000313" key="2">
    <source>
        <dbReference type="EMBL" id="KIK81294.1"/>
    </source>
</evidence>
<protein>
    <submittedName>
        <fullName evidence="2">Uncharacterized protein</fullName>
    </submittedName>
</protein>
<accession>A0A0D0DIC8</accession>
<dbReference type="HOGENOM" id="CLU_1305208_0_0_1"/>
<feature type="compositionally biased region" description="Polar residues" evidence="1">
    <location>
        <begin position="1"/>
        <end position="14"/>
    </location>
</feature>
<proteinExistence type="predicted"/>
<evidence type="ECO:0000313" key="3">
    <source>
        <dbReference type="Proteomes" id="UP000054538"/>
    </source>
</evidence>
<dbReference type="Proteomes" id="UP000054538">
    <property type="component" value="Unassembled WGS sequence"/>
</dbReference>
<keyword evidence="3" id="KW-1185">Reference proteome</keyword>
<dbReference type="EMBL" id="KN825825">
    <property type="protein sequence ID" value="KIK81294.1"/>
    <property type="molecule type" value="Genomic_DNA"/>
</dbReference>
<dbReference type="InParanoid" id="A0A0D0DIC8"/>
<name>A0A0D0DIC8_9AGAM</name>